<dbReference type="SUPFAM" id="SSF50331">
    <property type="entry name" value="MOP-like"/>
    <property type="match status" value="1"/>
</dbReference>
<dbReference type="Gene3D" id="2.40.50.140">
    <property type="entry name" value="Nucleic acid-binding proteins"/>
    <property type="match status" value="1"/>
</dbReference>
<evidence type="ECO:0000313" key="2">
    <source>
        <dbReference type="Proteomes" id="UP000602050"/>
    </source>
</evidence>
<proteinExistence type="predicted"/>
<dbReference type="AlphaFoldDB" id="A0A8J2ZQV8"/>
<protein>
    <recommendedName>
        <fullName evidence="3">TOBE domain-containing protein</fullName>
    </recommendedName>
</protein>
<accession>A0A8J2ZQV8</accession>
<organism evidence="1 2">
    <name type="scientific">Compostibacillus humi</name>
    <dbReference type="NCBI Taxonomy" id="1245525"/>
    <lineage>
        <taxon>Bacteria</taxon>
        <taxon>Bacillati</taxon>
        <taxon>Bacillota</taxon>
        <taxon>Bacilli</taxon>
        <taxon>Bacillales</taxon>
        <taxon>Bacillaceae</taxon>
        <taxon>Compostibacillus</taxon>
    </lineage>
</organism>
<evidence type="ECO:0000313" key="1">
    <source>
        <dbReference type="EMBL" id="GGH71486.1"/>
    </source>
</evidence>
<dbReference type="InterPro" id="IPR012340">
    <property type="entry name" value="NA-bd_OB-fold"/>
</dbReference>
<name>A0A8J2ZQV8_9BACI</name>
<dbReference type="EMBL" id="BMEV01000009">
    <property type="protein sequence ID" value="GGH71486.1"/>
    <property type="molecule type" value="Genomic_DNA"/>
</dbReference>
<comment type="caution">
    <text evidence="1">The sequence shown here is derived from an EMBL/GenBank/DDBJ whole genome shotgun (WGS) entry which is preliminary data.</text>
</comment>
<reference evidence="1" key="2">
    <citation type="submission" date="2020-09" db="EMBL/GenBank/DDBJ databases">
        <authorList>
            <person name="Sun Q."/>
            <person name="Zhou Y."/>
        </authorList>
    </citation>
    <scope>NUCLEOTIDE SEQUENCE</scope>
    <source>
        <strain evidence="1">CGMCC 1.12360</strain>
    </source>
</reference>
<dbReference type="Proteomes" id="UP000602050">
    <property type="component" value="Unassembled WGS sequence"/>
</dbReference>
<evidence type="ECO:0008006" key="3">
    <source>
        <dbReference type="Google" id="ProtNLM"/>
    </source>
</evidence>
<gene>
    <name evidence="1" type="ORF">GCM10010978_07480</name>
</gene>
<sequence length="63" mass="7099">MDVKVHVSELLGSETLIYSKIGSQDFVARIDSRANISVNATIKLAIDMNKAIFFDKTTEKRIR</sequence>
<reference evidence="1" key="1">
    <citation type="journal article" date="2014" name="Int. J. Syst. Evol. Microbiol.">
        <title>Complete genome sequence of Corynebacterium casei LMG S-19264T (=DSM 44701T), isolated from a smear-ripened cheese.</title>
        <authorList>
            <consortium name="US DOE Joint Genome Institute (JGI-PGF)"/>
            <person name="Walter F."/>
            <person name="Albersmeier A."/>
            <person name="Kalinowski J."/>
            <person name="Ruckert C."/>
        </authorList>
    </citation>
    <scope>NUCLEOTIDE SEQUENCE</scope>
    <source>
        <strain evidence="1">CGMCC 1.12360</strain>
    </source>
</reference>
<keyword evidence="2" id="KW-1185">Reference proteome</keyword>
<dbReference type="InterPro" id="IPR008995">
    <property type="entry name" value="Mo/tungstate-bd_C_term_dom"/>
</dbReference>